<name>X6MNX9_RETFI</name>
<evidence type="ECO:0000313" key="1">
    <source>
        <dbReference type="EMBL" id="ETO15559.1"/>
    </source>
</evidence>
<dbReference type="InterPro" id="IPR015915">
    <property type="entry name" value="Kelch-typ_b-propeller"/>
</dbReference>
<dbReference type="Gene3D" id="2.120.10.80">
    <property type="entry name" value="Kelch-type beta propeller"/>
    <property type="match status" value="1"/>
</dbReference>
<keyword evidence="2" id="KW-1185">Reference proteome</keyword>
<accession>X6MNX9</accession>
<sequence>MANRIKSFARKAEQIEQGQHIITLTPFQALKDLPTSLTGSQCVPHKHEILICGGYDQRDCYSYDTLKNKYKFICEYPNDVYLEGHCVVKLVNNNKDRNQITLLSFGGMEKHTLIMKYVSIWGDDNEMNKLNKSNNYNQWVPFTNNNNHPIIIGRDEDDYDGVRAVIGGGSNNLLFITYWRNNISVFDLNTFQFIKHHTLPISSFTSISYHCFKKNYEMLLFYKKTGLSIEYNEDKNVFQFNELSVRGDIASLNYYAYVCINDIVLFFGGYGNHVYSGLVHKYLIQESKWITFQSTLSSPLKNCVAILSEDDTNIHILGGQSDEKTIVSIHMKTKVHVWDASQLIKLGWIDDFDQIIFKYSRKK</sequence>
<dbReference type="AlphaFoldDB" id="X6MNX9"/>
<dbReference type="SUPFAM" id="SSF117281">
    <property type="entry name" value="Kelch motif"/>
    <property type="match status" value="1"/>
</dbReference>
<evidence type="ECO:0000313" key="2">
    <source>
        <dbReference type="Proteomes" id="UP000023152"/>
    </source>
</evidence>
<protein>
    <recommendedName>
        <fullName evidence="3">Kelch motif family protein</fullName>
    </recommendedName>
</protein>
<reference evidence="1 2" key="1">
    <citation type="journal article" date="2013" name="Curr. Biol.">
        <title>The Genome of the Foraminiferan Reticulomyxa filosa.</title>
        <authorList>
            <person name="Glockner G."/>
            <person name="Hulsmann N."/>
            <person name="Schleicher M."/>
            <person name="Noegel A.A."/>
            <person name="Eichinger L."/>
            <person name="Gallinger C."/>
            <person name="Pawlowski J."/>
            <person name="Sierra R."/>
            <person name="Euteneuer U."/>
            <person name="Pillet L."/>
            <person name="Moustafa A."/>
            <person name="Platzer M."/>
            <person name="Groth M."/>
            <person name="Szafranski K."/>
            <person name="Schliwa M."/>
        </authorList>
    </citation>
    <scope>NUCLEOTIDE SEQUENCE [LARGE SCALE GENOMIC DNA]</scope>
</reference>
<dbReference type="Proteomes" id="UP000023152">
    <property type="component" value="Unassembled WGS sequence"/>
</dbReference>
<organism evidence="1 2">
    <name type="scientific">Reticulomyxa filosa</name>
    <dbReference type="NCBI Taxonomy" id="46433"/>
    <lineage>
        <taxon>Eukaryota</taxon>
        <taxon>Sar</taxon>
        <taxon>Rhizaria</taxon>
        <taxon>Retaria</taxon>
        <taxon>Foraminifera</taxon>
        <taxon>Monothalamids</taxon>
        <taxon>Reticulomyxidae</taxon>
        <taxon>Reticulomyxa</taxon>
    </lineage>
</organism>
<proteinExistence type="predicted"/>
<comment type="caution">
    <text evidence="1">The sequence shown here is derived from an EMBL/GenBank/DDBJ whole genome shotgun (WGS) entry which is preliminary data.</text>
</comment>
<gene>
    <name evidence="1" type="ORF">RFI_21804</name>
</gene>
<dbReference type="OrthoDB" id="432528at2759"/>
<dbReference type="EMBL" id="ASPP01019011">
    <property type="protein sequence ID" value="ETO15559.1"/>
    <property type="molecule type" value="Genomic_DNA"/>
</dbReference>
<evidence type="ECO:0008006" key="3">
    <source>
        <dbReference type="Google" id="ProtNLM"/>
    </source>
</evidence>